<proteinExistence type="predicted"/>
<protein>
    <submittedName>
        <fullName evidence="2">Protein of unassigned function</fullName>
    </submittedName>
</protein>
<feature type="domain" description="Nucleotidyltransferase-like" evidence="1">
    <location>
        <begin position="119"/>
        <end position="270"/>
    </location>
</feature>
<organism evidence="2 3">
    <name type="scientific">Methylobacterium oryzae CBMB20</name>
    <dbReference type="NCBI Taxonomy" id="693986"/>
    <lineage>
        <taxon>Bacteria</taxon>
        <taxon>Pseudomonadati</taxon>
        <taxon>Pseudomonadota</taxon>
        <taxon>Alphaproteobacteria</taxon>
        <taxon>Hyphomicrobiales</taxon>
        <taxon>Methylobacteriaceae</taxon>
        <taxon>Methylobacterium</taxon>
    </lineage>
</organism>
<reference evidence="2 3" key="1">
    <citation type="journal article" date="2014" name="PLoS ONE">
        <title>Genome Information of Methylobacterium oryzae, a Plant-Probiotic Methylotroph in the Phyllosphere.</title>
        <authorList>
            <person name="Kwak M.J."/>
            <person name="Jeong H."/>
            <person name="Madhaiyan M."/>
            <person name="Lee Y."/>
            <person name="Sa T.M."/>
            <person name="Oh T.K."/>
            <person name="Kim J.F."/>
        </authorList>
    </citation>
    <scope>NUCLEOTIDE SEQUENCE [LARGE SCALE GENOMIC DNA]</scope>
    <source>
        <strain evidence="2 3">CBMB20</strain>
    </source>
</reference>
<name>A0A089QBT2_9HYPH</name>
<dbReference type="STRING" id="693986.MOC_4269"/>
<evidence type="ECO:0000313" key="2">
    <source>
        <dbReference type="EMBL" id="AIQ92024.1"/>
    </source>
</evidence>
<dbReference type="HOGENOM" id="CLU_803242_0_0_5"/>
<evidence type="ECO:0000259" key="1">
    <source>
        <dbReference type="Pfam" id="PF12281"/>
    </source>
</evidence>
<dbReference type="KEGG" id="mor:MOC_4269"/>
<dbReference type="eggNOG" id="COG5397">
    <property type="taxonomic scope" value="Bacteria"/>
</dbReference>
<dbReference type="AlphaFoldDB" id="A0A089QBT2"/>
<sequence length="336" mass="36917">MGGSDLFDEDEEEALEKLERLWTAFAEASDTAARYAGSIGWKTNGGVEYLTHTVNLRYEGNRQRTRSLGPRSPDTERRKAAFEAGREQAKVELDRIQGRLDIHAKVLKALRIGRVQAVTARFLRELRSEGFGAAHFTIGGNAALAAYEVRGRMRMPFPTGDAPDLDLMPTELFVRDRGLFDAIAARKIFGPVEEQRDSLVFGRGIVLRLLSGDVIEAWRRRMLRADALDEEIDALNWAFEGSEAIPLLAVGLDGTPTPLPALDPRAFAILSSLEGRYLADPSRAERLPALAAACAAVASAVVAEPFERRHLALFPEIADAIDEGGGHADDRIVMRP</sequence>
<dbReference type="RefSeq" id="WP_043759035.1">
    <property type="nucleotide sequence ID" value="NZ_CP003811.1"/>
</dbReference>
<gene>
    <name evidence="2" type="ORF">MOC_4269</name>
</gene>
<dbReference type="Proteomes" id="UP000029492">
    <property type="component" value="Chromosome"/>
</dbReference>
<keyword evidence="3" id="KW-1185">Reference proteome</keyword>
<evidence type="ECO:0000313" key="3">
    <source>
        <dbReference type="Proteomes" id="UP000029492"/>
    </source>
</evidence>
<dbReference type="EMBL" id="CP003811">
    <property type="protein sequence ID" value="AIQ92024.1"/>
    <property type="molecule type" value="Genomic_DNA"/>
</dbReference>
<accession>A0A089QBT2</accession>
<dbReference type="InterPro" id="IPR058575">
    <property type="entry name" value="NTP_transf_8_dom"/>
</dbReference>
<dbReference type="Pfam" id="PF12281">
    <property type="entry name" value="NTP_transf_8"/>
    <property type="match status" value="1"/>
</dbReference>